<evidence type="ECO:0000313" key="3">
    <source>
        <dbReference type="Proteomes" id="UP000181942"/>
    </source>
</evidence>
<proteinExistence type="predicted"/>
<gene>
    <name evidence="2" type="ORF">SAMN02787118_109292</name>
</gene>
<dbReference type="Proteomes" id="UP000181942">
    <property type="component" value="Unassembled WGS sequence"/>
</dbReference>
<dbReference type="PANTHER" id="PTHR33164">
    <property type="entry name" value="TRANSCRIPTIONAL REGULATOR, MARR FAMILY"/>
    <property type="match status" value="1"/>
</dbReference>
<evidence type="ECO:0000259" key="1">
    <source>
        <dbReference type="PROSITE" id="PS50995"/>
    </source>
</evidence>
<dbReference type="OrthoDB" id="3178168at2"/>
<protein>
    <submittedName>
        <fullName evidence="2">DNA-binding transcriptional regulator, MarR family</fullName>
    </submittedName>
</protein>
<reference evidence="2 3" key="1">
    <citation type="submission" date="2016-10" db="EMBL/GenBank/DDBJ databases">
        <authorList>
            <person name="de Groot N.N."/>
        </authorList>
    </citation>
    <scope>NUCLEOTIDE SEQUENCE [LARGE SCALE GENOMIC DNA]</scope>
    <source>
        <strain evidence="2 3">OK461</strain>
    </source>
</reference>
<dbReference type="SMART" id="SM00347">
    <property type="entry name" value="HTH_MARR"/>
    <property type="match status" value="1"/>
</dbReference>
<dbReference type="PRINTS" id="PR00598">
    <property type="entry name" value="HTHMARR"/>
</dbReference>
<dbReference type="InterPro" id="IPR036390">
    <property type="entry name" value="WH_DNA-bd_sf"/>
</dbReference>
<dbReference type="Pfam" id="PF12802">
    <property type="entry name" value="MarR_2"/>
    <property type="match status" value="1"/>
</dbReference>
<keyword evidence="2" id="KW-0238">DNA-binding</keyword>
<accession>A0A1I2K543</accession>
<sequence length="149" mass="16533">MTDIRLKQAELPVEDQAYYRLVGVSSALTSRASARLEEDFRLPASWFEVLLWLYHQEGPLSATDLGSCALISRSQVSRVIDALQARGLVTRAPSATDARSVEVTITPQGRDLFERADAARRETLSPVLADRLEPAELEELARILLKLKG</sequence>
<dbReference type="GO" id="GO:0006950">
    <property type="term" value="P:response to stress"/>
    <property type="evidence" value="ECO:0007669"/>
    <property type="project" value="TreeGrafter"/>
</dbReference>
<dbReference type="InterPro" id="IPR039422">
    <property type="entry name" value="MarR/SlyA-like"/>
</dbReference>
<dbReference type="GO" id="GO:0003700">
    <property type="term" value="F:DNA-binding transcription factor activity"/>
    <property type="evidence" value="ECO:0007669"/>
    <property type="project" value="InterPro"/>
</dbReference>
<evidence type="ECO:0000313" key="2">
    <source>
        <dbReference type="EMBL" id="SFF61553.1"/>
    </source>
</evidence>
<dbReference type="InterPro" id="IPR036388">
    <property type="entry name" value="WH-like_DNA-bd_sf"/>
</dbReference>
<organism evidence="2 3">
    <name type="scientific">Streptomyces mirabilis</name>
    <dbReference type="NCBI Taxonomy" id="68239"/>
    <lineage>
        <taxon>Bacteria</taxon>
        <taxon>Bacillati</taxon>
        <taxon>Actinomycetota</taxon>
        <taxon>Actinomycetes</taxon>
        <taxon>Kitasatosporales</taxon>
        <taxon>Streptomycetaceae</taxon>
        <taxon>Streptomyces</taxon>
    </lineage>
</organism>
<dbReference type="EMBL" id="FONR01000009">
    <property type="protein sequence ID" value="SFF61553.1"/>
    <property type="molecule type" value="Genomic_DNA"/>
</dbReference>
<dbReference type="RefSeq" id="WP_075029525.1">
    <property type="nucleotide sequence ID" value="NZ_FONR01000009.1"/>
</dbReference>
<name>A0A1I2K543_9ACTN</name>
<dbReference type="InterPro" id="IPR000835">
    <property type="entry name" value="HTH_MarR-typ"/>
</dbReference>
<dbReference type="AlphaFoldDB" id="A0A1I2K543"/>
<feature type="domain" description="HTH marR-type" evidence="1">
    <location>
        <begin position="14"/>
        <end position="149"/>
    </location>
</feature>
<dbReference type="Gene3D" id="1.10.10.10">
    <property type="entry name" value="Winged helix-like DNA-binding domain superfamily/Winged helix DNA-binding domain"/>
    <property type="match status" value="1"/>
</dbReference>
<dbReference type="SUPFAM" id="SSF46785">
    <property type="entry name" value="Winged helix' DNA-binding domain"/>
    <property type="match status" value="1"/>
</dbReference>
<dbReference type="PANTHER" id="PTHR33164:SF43">
    <property type="entry name" value="HTH-TYPE TRANSCRIPTIONAL REPRESSOR YETL"/>
    <property type="match status" value="1"/>
</dbReference>
<dbReference type="GO" id="GO:0003677">
    <property type="term" value="F:DNA binding"/>
    <property type="evidence" value="ECO:0007669"/>
    <property type="project" value="UniProtKB-KW"/>
</dbReference>
<dbReference type="PROSITE" id="PS50995">
    <property type="entry name" value="HTH_MARR_2"/>
    <property type="match status" value="1"/>
</dbReference>